<evidence type="ECO:0008006" key="4">
    <source>
        <dbReference type="Google" id="ProtNLM"/>
    </source>
</evidence>
<dbReference type="InterPro" id="IPR043754">
    <property type="entry name" value="DUF5700"/>
</dbReference>
<comment type="caution">
    <text evidence="2">The sequence shown here is derived from an EMBL/GenBank/DDBJ whole genome shotgun (WGS) entry which is preliminary data.</text>
</comment>
<dbReference type="Proteomes" id="UP001258315">
    <property type="component" value="Unassembled WGS sequence"/>
</dbReference>
<accession>A0ABU3H123</accession>
<name>A0ABU3H123_9SPHI</name>
<keyword evidence="1" id="KW-0732">Signal</keyword>
<gene>
    <name evidence="2" type="ORF">QE417_004683</name>
</gene>
<protein>
    <recommendedName>
        <fullName evidence="4">DUF2268 domain-containing protein</fullName>
    </recommendedName>
</protein>
<dbReference type="EMBL" id="JAVLVU010000001">
    <property type="protein sequence ID" value="MDT3405611.1"/>
    <property type="molecule type" value="Genomic_DNA"/>
</dbReference>
<dbReference type="Pfam" id="PF18958">
    <property type="entry name" value="DUF5700"/>
    <property type="match status" value="1"/>
</dbReference>
<reference evidence="3" key="1">
    <citation type="submission" date="2023-07" db="EMBL/GenBank/DDBJ databases">
        <title>Functional and genomic diversity of the sorghum phyllosphere microbiome.</title>
        <authorList>
            <person name="Shade A."/>
        </authorList>
    </citation>
    <scope>NUCLEOTIDE SEQUENCE [LARGE SCALE GENOMIC DNA]</scope>
    <source>
        <strain evidence="3">SORGH_AS_0422</strain>
    </source>
</reference>
<organism evidence="2 3">
    <name type="scientific">Mucilaginibacter terrae</name>
    <dbReference type="NCBI Taxonomy" id="1955052"/>
    <lineage>
        <taxon>Bacteria</taxon>
        <taxon>Pseudomonadati</taxon>
        <taxon>Bacteroidota</taxon>
        <taxon>Sphingobacteriia</taxon>
        <taxon>Sphingobacteriales</taxon>
        <taxon>Sphingobacteriaceae</taxon>
        <taxon>Mucilaginibacter</taxon>
    </lineage>
</organism>
<dbReference type="RefSeq" id="WP_311954392.1">
    <property type="nucleotide sequence ID" value="NZ_JAVLVU010000001.1"/>
</dbReference>
<feature type="chain" id="PRO_5047494485" description="DUF2268 domain-containing protein" evidence="1">
    <location>
        <begin position="21"/>
        <end position="361"/>
    </location>
</feature>
<evidence type="ECO:0000313" key="2">
    <source>
        <dbReference type="EMBL" id="MDT3405611.1"/>
    </source>
</evidence>
<feature type="signal peptide" evidence="1">
    <location>
        <begin position="1"/>
        <end position="20"/>
    </location>
</feature>
<keyword evidence="3" id="KW-1185">Reference proteome</keyword>
<evidence type="ECO:0000313" key="3">
    <source>
        <dbReference type="Proteomes" id="UP001258315"/>
    </source>
</evidence>
<proteinExistence type="predicted"/>
<sequence>MKRIIFIFWLIVIQSAALFAQSIDASLCDRYFEITDKLRKGDSLSRDTWNTFLQDKSIQTYMADQGVDQSYYEAYRKNMQIVYMPQKDAILQRRLKDSLNYWLTYTIYQYKKHEDGMKAYLQKITADPQAYFNVLYKYAYTALPKRAHIKLPQYIFTIIPIHNDAHAQNNWIIYTLMCAYFNDSNKLGALGGHELHHALQPVPDLKPDHRDESATRVMYAILNEGSADMVDKKYMTDTAKTLLPFQRYFEEFYNEAKPVMPHLDSMLQLNAKMDTVIKFRNYLKGTAYTSGHVPGTYMAYYIEKNGLKGKLLKRIEDPYYFFMVYNEAAKKDKSKPYVFSKEAMDYIELLHKKYMQQVKHT</sequence>
<evidence type="ECO:0000256" key="1">
    <source>
        <dbReference type="SAM" id="SignalP"/>
    </source>
</evidence>